<evidence type="ECO:0000313" key="2">
    <source>
        <dbReference type="EMBL" id="CAH9114965.1"/>
    </source>
</evidence>
<sequence>MPVQITNCLSIFFICLSSLISLNSNERQEASKTYGGGGDDELGLGWNQGRIYSGRVPGTRHLRWKLSPCPFYAQEQHFRGAFGP</sequence>
<dbReference type="EMBL" id="CAMAPF010000233">
    <property type="protein sequence ID" value="CAH9114965.1"/>
    <property type="molecule type" value="Genomic_DNA"/>
</dbReference>
<feature type="signal peptide" evidence="1">
    <location>
        <begin position="1"/>
        <end position="24"/>
    </location>
</feature>
<evidence type="ECO:0000256" key="1">
    <source>
        <dbReference type="SAM" id="SignalP"/>
    </source>
</evidence>
<gene>
    <name evidence="2" type="ORF">CEPIT_LOCUS20915</name>
</gene>
<protein>
    <submittedName>
        <fullName evidence="2">Uncharacterized protein</fullName>
    </submittedName>
</protein>
<evidence type="ECO:0000313" key="3">
    <source>
        <dbReference type="Proteomes" id="UP001152523"/>
    </source>
</evidence>
<organism evidence="2 3">
    <name type="scientific">Cuscuta epithymum</name>
    <dbReference type="NCBI Taxonomy" id="186058"/>
    <lineage>
        <taxon>Eukaryota</taxon>
        <taxon>Viridiplantae</taxon>
        <taxon>Streptophyta</taxon>
        <taxon>Embryophyta</taxon>
        <taxon>Tracheophyta</taxon>
        <taxon>Spermatophyta</taxon>
        <taxon>Magnoliopsida</taxon>
        <taxon>eudicotyledons</taxon>
        <taxon>Gunneridae</taxon>
        <taxon>Pentapetalae</taxon>
        <taxon>asterids</taxon>
        <taxon>lamiids</taxon>
        <taxon>Solanales</taxon>
        <taxon>Convolvulaceae</taxon>
        <taxon>Cuscuteae</taxon>
        <taxon>Cuscuta</taxon>
        <taxon>Cuscuta subgen. Cuscuta</taxon>
    </lineage>
</organism>
<accession>A0AAV0E281</accession>
<dbReference type="Proteomes" id="UP001152523">
    <property type="component" value="Unassembled WGS sequence"/>
</dbReference>
<keyword evidence="3" id="KW-1185">Reference proteome</keyword>
<comment type="caution">
    <text evidence="2">The sequence shown here is derived from an EMBL/GenBank/DDBJ whole genome shotgun (WGS) entry which is preliminary data.</text>
</comment>
<proteinExistence type="predicted"/>
<keyword evidence="1" id="KW-0732">Signal</keyword>
<reference evidence="2" key="1">
    <citation type="submission" date="2022-07" db="EMBL/GenBank/DDBJ databases">
        <authorList>
            <person name="Macas J."/>
            <person name="Novak P."/>
            <person name="Neumann P."/>
        </authorList>
    </citation>
    <scope>NUCLEOTIDE SEQUENCE</scope>
</reference>
<name>A0AAV0E281_9ASTE</name>
<feature type="chain" id="PRO_5043392859" evidence="1">
    <location>
        <begin position="25"/>
        <end position="84"/>
    </location>
</feature>
<dbReference type="AlphaFoldDB" id="A0AAV0E281"/>